<dbReference type="EMBL" id="JABXRI010000001">
    <property type="protein sequence ID" value="MBA8062339.1"/>
    <property type="molecule type" value="Genomic_DNA"/>
</dbReference>
<dbReference type="Pfam" id="PF07030">
    <property type="entry name" value="Phage_Mu_Gp36"/>
    <property type="match status" value="1"/>
</dbReference>
<dbReference type="AlphaFoldDB" id="A0A7W3D3N7"/>
<evidence type="ECO:0000313" key="2">
    <source>
        <dbReference type="Proteomes" id="UP000591803"/>
    </source>
</evidence>
<gene>
    <name evidence="1" type="ORF">HV077_08005</name>
</gene>
<proteinExistence type="predicted"/>
<name>A0A7W3D3N7_CITFR</name>
<organism evidence="1 2">
    <name type="scientific">Citrobacter freundii</name>
    <dbReference type="NCBI Taxonomy" id="546"/>
    <lineage>
        <taxon>Bacteria</taxon>
        <taxon>Pseudomonadati</taxon>
        <taxon>Pseudomonadota</taxon>
        <taxon>Gammaproteobacteria</taxon>
        <taxon>Enterobacterales</taxon>
        <taxon>Enterobacteriaceae</taxon>
        <taxon>Citrobacter</taxon>
        <taxon>Citrobacter freundii complex</taxon>
    </lineage>
</organism>
<dbReference type="Proteomes" id="UP000591803">
    <property type="component" value="Unassembled WGS sequence"/>
</dbReference>
<evidence type="ECO:0000313" key="1">
    <source>
        <dbReference type="EMBL" id="MBA8062339.1"/>
    </source>
</evidence>
<dbReference type="InterPro" id="IPR009752">
    <property type="entry name" value="Phage_Mu_GpJ"/>
</dbReference>
<comment type="caution">
    <text evidence="1">The sequence shown here is derived from an EMBL/GenBank/DDBJ whole genome shotgun (WGS) entry which is preliminary data.</text>
</comment>
<reference evidence="1 2" key="1">
    <citation type="submission" date="2020-06" db="EMBL/GenBank/DDBJ databases">
        <title>REHAB project genomes.</title>
        <authorList>
            <person name="Shaw L.P."/>
        </authorList>
    </citation>
    <scope>NUCLEOTIDE SEQUENCE [LARGE SCALE GENOMIC DNA]</scope>
    <source>
        <strain evidence="1 2">RHBSTW-00116</strain>
    </source>
</reference>
<protein>
    <submittedName>
        <fullName evidence="1">DUF1320 domain-containing protein</fullName>
    </submittedName>
</protein>
<accession>A0A7W3D3N7</accession>
<sequence length="146" mass="16367">MGIYVTRDDLLAVDGELVWNMAIDKSTNQLDDAKIETAIDDADAEINSFLAKRFQLPLVIATIPRPLHRVAVSIAIYWLSERDSQITDLIQKRYDDAIRTLKEIANGTRDLGLPTASTTPETDNGKIIVVSDNQRLFTRNKLRGVL</sequence>